<feature type="transmembrane region" description="Helical" evidence="2">
    <location>
        <begin position="159"/>
        <end position="180"/>
    </location>
</feature>
<accession>A0ABW3EKR7</accession>
<feature type="transmembrane region" description="Helical" evidence="2">
    <location>
        <begin position="48"/>
        <end position="70"/>
    </location>
</feature>
<feature type="compositionally biased region" description="Basic and acidic residues" evidence="1">
    <location>
        <begin position="419"/>
        <end position="428"/>
    </location>
</feature>
<evidence type="ECO:0008006" key="5">
    <source>
        <dbReference type="Google" id="ProtNLM"/>
    </source>
</evidence>
<feature type="transmembrane region" description="Helical" evidence="2">
    <location>
        <begin position="128"/>
        <end position="147"/>
    </location>
</feature>
<feature type="transmembrane region" description="Helical" evidence="2">
    <location>
        <begin position="227"/>
        <end position="246"/>
    </location>
</feature>
<proteinExistence type="predicted"/>
<comment type="caution">
    <text evidence="3">The sequence shown here is derived from an EMBL/GenBank/DDBJ whole genome shotgun (WGS) entry which is preliminary data.</text>
</comment>
<protein>
    <recommendedName>
        <fullName evidence="5">ABC transporter permease</fullName>
    </recommendedName>
</protein>
<keyword evidence="2" id="KW-1133">Transmembrane helix</keyword>
<evidence type="ECO:0000313" key="3">
    <source>
        <dbReference type="EMBL" id="MFD0900933.1"/>
    </source>
</evidence>
<evidence type="ECO:0000313" key="4">
    <source>
        <dbReference type="Proteomes" id="UP001596972"/>
    </source>
</evidence>
<dbReference type="EMBL" id="JBHTJA010000015">
    <property type="protein sequence ID" value="MFD0900933.1"/>
    <property type="molecule type" value="Genomic_DNA"/>
</dbReference>
<dbReference type="Proteomes" id="UP001596972">
    <property type="component" value="Unassembled WGS sequence"/>
</dbReference>
<feature type="transmembrane region" description="Helical" evidence="2">
    <location>
        <begin position="200"/>
        <end position="220"/>
    </location>
</feature>
<sequence>MSDLGRVLRLDARRTALLVAVPLLTAVGTAAAALSMCPPHAYWDNTVVALVNAVRLLGPVAAALAAWTAVRERPLDYLRNLTARSPATGVLFDLLLLSAAALVSYAAVTAVIVAVTVLHDGTGRSHPLGFAAGAGALVLHVVAGYLAGRVAPHRATAPLVLVATGLWSALRVPGMSWWSLLPPAALNQVALFTTLRPQVLADQVVWAVGATAALILGYVLWATRRALIGVPLAVALAASAAATLGLHGTAGGTVAPAPTEQVCREWPLTVCVHPALRDALPALTSAVIPLAARLDGTPGAFTRVEQRPAWAPGGVRDGVAGVHLDAALPPGFEERAVRRIRDGLRDARACPSPRGYGALVDAWLVGDAPPAIGDERAARVFGSWSEDRRRAWLRTHFADYRTCTLGPHDFRAATGVRSADAHGPRDAADGPGTTTHRTPHEAGNGAQGSPARPRRDPQPGATAQEP</sequence>
<reference evidence="4" key="1">
    <citation type="journal article" date="2019" name="Int. J. Syst. Evol. Microbiol.">
        <title>The Global Catalogue of Microorganisms (GCM) 10K type strain sequencing project: providing services to taxonomists for standard genome sequencing and annotation.</title>
        <authorList>
            <consortium name="The Broad Institute Genomics Platform"/>
            <consortium name="The Broad Institute Genome Sequencing Center for Infectious Disease"/>
            <person name="Wu L."/>
            <person name="Ma J."/>
        </authorList>
    </citation>
    <scope>NUCLEOTIDE SEQUENCE [LARGE SCALE GENOMIC DNA]</scope>
    <source>
        <strain evidence="4">JCM 31202</strain>
    </source>
</reference>
<name>A0ABW3EKR7_9ACTN</name>
<gene>
    <name evidence="3" type="ORF">ACFQ11_11065</name>
</gene>
<keyword evidence="2" id="KW-0472">Membrane</keyword>
<evidence type="ECO:0000256" key="1">
    <source>
        <dbReference type="SAM" id="MobiDB-lite"/>
    </source>
</evidence>
<organism evidence="3 4">
    <name type="scientific">Actinomadura sediminis</name>
    <dbReference type="NCBI Taxonomy" id="1038904"/>
    <lineage>
        <taxon>Bacteria</taxon>
        <taxon>Bacillati</taxon>
        <taxon>Actinomycetota</taxon>
        <taxon>Actinomycetes</taxon>
        <taxon>Streptosporangiales</taxon>
        <taxon>Thermomonosporaceae</taxon>
        <taxon>Actinomadura</taxon>
    </lineage>
</organism>
<keyword evidence="4" id="KW-1185">Reference proteome</keyword>
<dbReference type="RefSeq" id="WP_378297938.1">
    <property type="nucleotide sequence ID" value="NZ_JBHTJA010000015.1"/>
</dbReference>
<feature type="transmembrane region" description="Helical" evidence="2">
    <location>
        <begin position="91"/>
        <end position="116"/>
    </location>
</feature>
<keyword evidence="2" id="KW-0812">Transmembrane</keyword>
<feature type="region of interest" description="Disordered" evidence="1">
    <location>
        <begin position="415"/>
        <end position="466"/>
    </location>
</feature>
<evidence type="ECO:0000256" key="2">
    <source>
        <dbReference type="SAM" id="Phobius"/>
    </source>
</evidence>